<evidence type="ECO:0000256" key="1">
    <source>
        <dbReference type="ARBA" id="ARBA00038306"/>
    </source>
</evidence>
<reference evidence="2" key="1">
    <citation type="journal article" date="2016" name="Front. Microbiol.">
        <title>Genome Sequence of the Piezophilic, Mesophilic Sulfate-Reducing Bacterium Desulfovibrio indicus J2T.</title>
        <authorList>
            <person name="Cao J."/>
            <person name="Maignien L."/>
            <person name="Shao Z."/>
            <person name="Alain K."/>
            <person name="Jebbar M."/>
        </authorList>
    </citation>
    <scope>NUCLEOTIDE SEQUENCE</scope>
    <source>
        <strain evidence="2">JCM 32048</strain>
    </source>
</reference>
<dbReference type="InterPro" id="IPR051692">
    <property type="entry name" value="OMP-like"/>
</dbReference>
<dbReference type="InterPro" id="IPR011250">
    <property type="entry name" value="OMP/PagP_B-barrel"/>
</dbReference>
<comment type="similarity">
    <text evidence="1">Belongs to the Omp25/RopB family.</text>
</comment>
<reference evidence="2" key="2">
    <citation type="submission" date="2021-08" db="EMBL/GenBank/DDBJ databases">
        <authorList>
            <person name="Tani A."/>
            <person name="Ola A."/>
            <person name="Ogura Y."/>
            <person name="Katsura K."/>
            <person name="Hayashi T."/>
        </authorList>
    </citation>
    <scope>NUCLEOTIDE SEQUENCE</scope>
    <source>
        <strain evidence="2">JCM 32048</strain>
    </source>
</reference>
<dbReference type="PANTHER" id="PTHR34001:SF3">
    <property type="entry name" value="BLL7405 PROTEIN"/>
    <property type="match status" value="1"/>
</dbReference>
<keyword evidence="3" id="KW-1185">Reference proteome</keyword>
<dbReference type="AlphaFoldDB" id="A0AA37HBU9"/>
<evidence type="ECO:0000313" key="2">
    <source>
        <dbReference type="EMBL" id="GJD63117.1"/>
    </source>
</evidence>
<name>A0AA37HBU9_9HYPH</name>
<protein>
    <recommendedName>
        <fullName evidence="4">Porin</fullName>
    </recommendedName>
</protein>
<dbReference type="EMBL" id="BPQJ01000014">
    <property type="protein sequence ID" value="GJD63117.1"/>
    <property type="molecule type" value="Genomic_DNA"/>
</dbReference>
<comment type="caution">
    <text evidence="2">The sequence shown here is derived from an EMBL/GenBank/DDBJ whole genome shotgun (WGS) entry which is preliminary data.</text>
</comment>
<evidence type="ECO:0008006" key="4">
    <source>
        <dbReference type="Google" id="ProtNLM"/>
    </source>
</evidence>
<sequence length="340" mass="36704">METRSVNRRVWHGGHRRRATPKLACGHNFAQPGRTPVLKKFMLAGAATSLLAGAASAADLPRRVAPPPVFTPVPVFTWTGFYAGLHTDYTFTDRQRITTLGNDLVPTNTIGNVATLRRPPSVRNEQDGLANIGGGFGYNYQFTPGSGFVVGVQADWAWTDIHKNTFYLGPQLAANGGFPDPSAFRQELSWLGTVVGRAGYAFDRLFVYGMGGFAYGGVDYRANFYTTAGATPPLALAYTGRYNDLATGYAYGGGIEYALPTDSFLARFSLLSLLGVQSQAVTIKAEYLHYDLGSRNVLVNNTALAVNGGVGPQPRGSYTSRFHTEGNLVRAGFSYKFNGL</sequence>
<dbReference type="PANTHER" id="PTHR34001">
    <property type="entry name" value="BLL7405 PROTEIN"/>
    <property type="match status" value="1"/>
</dbReference>
<proteinExistence type="inferred from homology"/>
<dbReference type="SUPFAM" id="SSF56925">
    <property type="entry name" value="OMPA-like"/>
    <property type="match status" value="1"/>
</dbReference>
<accession>A0AA37HBU9</accession>
<gene>
    <name evidence="2" type="ORF">MPEAHAMD_3279</name>
</gene>
<organism evidence="2 3">
    <name type="scientific">Methylobacterium frigidaeris</name>
    <dbReference type="NCBI Taxonomy" id="2038277"/>
    <lineage>
        <taxon>Bacteria</taxon>
        <taxon>Pseudomonadati</taxon>
        <taxon>Pseudomonadota</taxon>
        <taxon>Alphaproteobacteria</taxon>
        <taxon>Hyphomicrobiales</taxon>
        <taxon>Methylobacteriaceae</taxon>
        <taxon>Methylobacterium</taxon>
    </lineage>
</organism>
<dbReference type="Proteomes" id="UP001055286">
    <property type="component" value="Unassembled WGS sequence"/>
</dbReference>
<evidence type="ECO:0000313" key="3">
    <source>
        <dbReference type="Proteomes" id="UP001055286"/>
    </source>
</evidence>